<dbReference type="PANTHER" id="PTHR43205">
    <property type="entry name" value="PROSTAGLANDIN REDUCTASE"/>
    <property type="match status" value="1"/>
</dbReference>
<dbReference type="AlphaFoldDB" id="H6C6Q1"/>
<dbReference type="EMBL" id="JH226135">
    <property type="protein sequence ID" value="EHY59397.1"/>
    <property type="molecule type" value="Genomic_DNA"/>
</dbReference>
<dbReference type="Gene3D" id="3.40.50.720">
    <property type="entry name" value="NAD(P)-binding Rossmann-like Domain"/>
    <property type="match status" value="2"/>
</dbReference>
<dbReference type="PANTHER" id="PTHR43205:SF42">
    <property type="entry name" value="ALCOHOL DEHYDROGENASE, ZINC-CONTAINING (AFU_ORTHOLOGUE AFUA_7G04530)"/>
    <property type="match status" value="1"/>
</dbReference>
<organism evidence="2 3">
    <name type="scientific">Exophiala dermatitidis (strain ATCC 34100 / CBS 525.76 / NIH/UT8656)</name>
    <name type="common">Black yeast</name>
    <name type="synonym">Wangiella dermatitidis</name>
    <dbReference type="NCBI Taxonomy" id="858893"/>
    <lineage>
        <taxon>Eukaryota</taxon>
        <taxon>Fungi</taxon>
        <taxon>Dikarya</taxon>
        <taxon>Ascomycota</taxon>
        <taxon>Pezizomycotina</taxon>
        <taxon>Eurotiomycetes</taxon>
        <taxon>Chaetothyriomycetidae</taxon>
        <taxon>Chaetothyriales</taxon>
        <taxon>Herpotrichiellaceae</taxon>
        <taxon>Exophiala</taxon>
    </lineage>
</organism>
<dbReference type="GO" id="GO:0016628">
    <property type="term" value="F:oxidoreductase activity, acting on the CH-CH group of donors, NAD or NADP as acceptor"/>
    <property type="evidence" value="ECO:0007669"/>
    <property type="project" value="InterPro"/>
</dbReference>
<keyword evidence="3" id="KW-1185">Reference proteome</keyword>
<sequence length="138" mass="14509">MLRIGRPKSGETVLVSAAAGAVGSVAAQIAKIQGARVVGIAGGEDKCGLLQEELGLDVTVDYKAPEFEQDFAQALDERGTAVYFDNAARAGLLKWLHEGRLRRAETVLHGGLELAPTALADLLAGKNVGKMILEIKAE</sequence>
<evidence type="ECO:0000313" key="3">
    <source>
        <dbReference type="Proteomes" id="UP000007304"/>
    </source>
</evidence>
<dbReference type="InterPro" id="IPR036291">
    <property type="entry name" value="NAD(P)-bd_dom_sf"/>
</dbReference>
<evidence type="ECO:0000313" key="2">
    <source>
        <dbReference type="EMBL" id="EHY59397.1"/>
    </source>
</evidence>
<dbReference type="InterPro" id="IPR045010">
    <property type="entry name" value="MDR_fam"/>
</dbReference>
<proteinExistence type="predicted"/>
<evidence type="ECO:0000259" key="1">
    <source>
        <dbReference type="Pfam" id="PF00107"/>
    </source>
</evidence>
<feature type="domain" description="Alcohol dehydrogenase-like C-terminal" evidence="1">
    <location>
        <begin position="21"/>
        <end position="88"/>
    </location>
</feature>
<accession>H6C6Q1</accession>
<name>H6C6Q1_EXODN</name>
<protein>
    <recommendedName>
        <fullName evidence="1">Alcohol dehydrogenase-like C-terminal domain-containing protein</fullName>
    </recommendedName>
</protein>
<dbReference type="RefSeq" id="XP_009159858.1">
    <property type="nucleotide sequence ID" value="XM_009161610.1"/>
</dbReference>
<dbReference type="eggNOG" id="KOG1196">
    <property type="taxonomic scope" value="Eukaryota"/>
</dbReference>
<reference evidence="2" key="1">
    <citation type="submission" date="2011-07" db="EMBL/GenBank/DDBJ databases">
        <title>The Genome Sequence of Exophiala (Wangiella) dermatitidis NIH/UT8656.</title>
        <authorList>
            <consortium name="The Broad Institute Genome Sequencing Platform"/>
            <person name="Cuomo C."/>
            <person name="Wang Z."/>
            <person name="Hunicke-Smith S."/>
            <person name="Szanislo P.J."/>
            <person name="Earl A."/>
            <person name="Young S.K."/>
            <person name="Zeng Q."/>
            <person name="Gargeya S."/>
            <person name="Fitzgerald M."/>
            <person name="Haas B."/>
            <person name="Abouelleil A."/>
            <person name="Alvarado L."/>
            <person name="Arachchi H.M."/>
            <person name="Berlin A."/>
            <person name="Brown A."/>
            <person name="Chapman S.B."/>
            <person name="Chen Z."/>
            <person name="Dunbar C."/>
            <person name="Freedman E."/>
            <person name="Gearin G."/>
            <person name="Gellesch M."/>
            <person name="Goldberg J."/>
            <person name="Griggs A."/>
            <person name="Gujja S."/>
            <person name="Heiman D."/>
            <person name="Howarth C."/>
            <person name="Larson L."/>
            <person name="Lui A."/>
            <person name="MacDonald P.J.P."/>
            <person name="Montmayeur A."/>
            <person name="Murphy C."/>
            <person name="Neiman D."/>
            <person name="Pearson M."/>
            <person name="Priest M."/>
            <person name="Roberts A."/>
            <person name="Saif S."/>
            <person name="Shea T."/>
            <person name="Shenoy N."/>
            <person name="Sisk P."/>
            <person name="Stolte C."/>
            <person name="Sykes S."/>
            <person name="Wortman J."/>
            <person name="Nusbaum C."/>
            <person name="Birren B."/>
        </authorList>
    </citation>
    <scope>NUCLEOTIDE SEQUENCE</scope>
    <source>
        <strain evidence="2">NIH/UT8656</strain>
    </source>
</reference>
<dbReference type="GeneID" id="20312026"/>
<dbReference type="Pfam" id="PF00107">
    <property type="entry name" value="ADH_zinc_N"/>
    <property type="match status" value="1"/>
</dbReference>
<gene>
    <name evidence="2" type="ORF">HMPREF1120_07387</name>
</gene>
<dbReference type="InParanoid" id="H6C6Q1"/>
<dbReference type="Proteomes" id="UP000007304">
    <property type="component" value="Unassembled WGS sequence"/>
</dbReference>
<dbReference type="Gene3D" id="3.90.180.10">
    <property type="entry name" value="Medium-chain alcohol dehydrogenases, catalytic domain"/>
    <property type="match status" value="1"/>
</dbReference>
<dbReference type="InterPro" id="IPR013149">
    <property type="entry name" value="ADH-like_C"/>
</dbReference>
<dbReference type="SUPFAM" id="SSF51735">
    <property type="entry name" value="NAD(P)-binding Rossmann-fold domains"/>
    <property type="match status" value="1"/>
</dbReference>
<dbReference type="HOGENOM" id="CLU_1855281_0_0_1"/>
<dbReference type="VEuPathDB" id="FungiDB:HMPREF1120_07387"/>